<dbReference type="KEGG" id="mvu:Metvu_0129"/>
<gene>
    <name evidence="1" type="ordered locus">Metvu_0129</name>
</gene>
<evidence type="ECO:0000313" key="2">
    <source>
        <dbReference type="Proteomes" id="UP000002063"/>
    </source>
</evidence>
<dbReference type="Proteomes" id="UP000002063">
    <property type="component" value="Chromosome"/>
</dbReference>
<evidence type="ECO:0000313" key="1">
    <source>
        <dbReference type="EMBL" id="ACX71997.1"/>
    </source>
</evidence>
<sequence length="47" mass="5979">MIIFNKKFRENEYLFLLKSFYIKFYASYYDCDVRNKSIKYKRLVEHL</sequence>
<proteinExistence type="predicted"/>
<accession>C9REJ5</accession>
<dbReference type="STRING" id="579137.Metvu_0129"/>
<dbReference type="EMBL" id="CP001787">
    <property type="protein sequence ID" value="ACX71997.1"/>
    <property type="molecule type" value="Genomic_DNA"/>
</dbReference>
<name>C9REJ5_METVM</name>
<protein>
    <submittedName>
        <fullName evidence="1">Uncharacterized protein</fullName>
    </submittedName>
</protein>
<organism evidence="1 2">
    <name type="scientific">Methanocaldococcus vulcanius (strain ATCC 700851 / DSM 12094 / M7)</name>
    <name type="common">Methanococcus vulcanius</name>
    <dbReference type="NCBI Taxonomy" id="579137"/>
    <lineage>
        <taxon>Archaea</taxon>
        <taxon>Methanobacteriati</taxon>
        <taxon>Methanobacteriota</taxon>
        <taxon>Methanomada group</taxon>
        <taxon>Methanococci</taxon>
        <taxon>Methanococcales</taxon>
        <taxon>Methanocaldococcaceae</taxon>
        <taxon>Methanocaldococcus</taxon>
    </lineage>
</organism>
<keyword evidence="2" id="KW-1185">Reference proteome</keyword>
<reference evidence="1" key="1">
    <citation type="submission" date="2009-10" db="EMBL/GenBank/DDBJ databases">
        <title>Complete sequence of chromosome of Methanocaldococcus vulcanius M7.</title>
        <authorList>
            <consortium name="US DOE Joint Genome Institute"/>
            <person name="Lucas S."/>
            <person name="Copeland A."/>
            <person name="Lapidus A."/>
            <person name="Glavina del Rio T."/>
            <person name="Dalin E."/>
            <person name="Tice H."/>
            <person name="Bruce D."/>
            <person name="Goodwin L."/>
            <person name="Pitluck S."/>
            <person name="Lcollab F.I."/>
            <person name="Brettin T."/>
            <person name="Detter J.C."/>
            <person name="Han C."/>
            <person name="Tapia R."/>
            <person name="Kuske C.R."/>
            <person name="Schmutz J."/>
            <person name="Larimer F."/>
            <person name="Land M."/>
            <person name="Hauser L."/>
            <person name="Kyrpides N."/>
            <person name="Ovchinikova G."/>
            <person name="Sieprawska-Lupa M."/>
            <person name="Whitman W.B."/>
            <person name="Woyke T."/>
        </authorList>
    </citation>
    <scope>NUCLEOTIDE SEQUENCE [LARGE SCALE GENOMIC DNA]</scope>
    <source>
        <strain evidence="1">M7</strain>
    </source>
</reference>
<dbReference type="HOGENOM" id="CLU_3163194_0_0_2"/>
<dbReference type="AlphaFoldDB" id="C9REJ5"/>